<dbReference type="GO" id="GO:0070475">
    <property type="term" value="P:rRNA base methylation"/>
    <property type="evidence" value="ECO:0007669"/>
    <property type="project" value="UniProtKB-UniRule"/>
</dbReference>
<evidence type="ECO:0000256" key="1">
    <source>
        <dbReference type="HAMAP-Rule" id="MF_00934"/>
    </source>
</evidence>
<accession>A0A1H9FSU3</accession>
<dbReference type="EC" id="2.1.1.266" evidence="1"/>
<organism evidence="2 3">
    <name type="scientific">Solimonas aquatica</name>
    <dbReference type="NCBI Taxonomy" id="489703"/>
    <lineage>
        <taxon>Bacteria</taxon>
        <taxon>Pseudomonadati</taxon>
        <taxon>Pseudomonadota</taxon>
        <taxon>Gammaproteobacteria</taxon>
        <taxon>Nevskiales</taxon>
        <taxon>Nevskiaceae</taxon>
        <taxon>Solimonas</taxon>
    </lineage>
</organism>
<dbReference type="Pfam" id="PF04378">
    <property type="entry name" value="RsmJ"/>
    <property type="match status" value="1"/>
</dbReference>
<comment type="subunit">
    <text evidence="1">Monomer.</text>
</comment>
<dbReference type="HAMAP" id="MF_00934">
    <property type="entry name" value="23SrRNA_methyltr_J"/>
    <property type="match status" value="1"/>
</dbReference>
<keyword evidence="1 2" id="KW-0489">Methyltransferase</keyword>
<dbReference type="Gene3D" id="3.40.50.150">
    <property type="entry name" value="Vaccinia Virus protein VP39"/>
    <property type="match status" value="1"/>
</dbReference>
<dbReference type="PANTHER" id="PTHR37426">
    <property type="entry name" value="RIBOSOMAL RNA LARGE SUBUNIT METHYLTRANSFERASE J"/>
    <property type="match status" value="1"/>
</dbReference>
<dbReference type="RefSeq" id="WP_177188915.1">
    <property type="nucleotide sequence ID" value="NZ_FOFS01000006.1"/>
</dbReference>
<comment type="catalytic activity">
    <reaction evidence="1">
        <text>adenosine(2030) in 23S rRNA + S-adenosyl-L-methionine = N(6)-methyladenosine(2030) in 23S rRNA + S-adenosyl-L-homocysteine + H(+)</text>
        <dbReference type="Rhea" id="RHEA:43736"/>
        <dbReference type="Rhea" id="RHEA-COMP:10668"/>
        <dbReference type="Rhea" id="RHEA-COMP:10669"/>
        <dbReference type="ChEBI" id="CHEBI:15378"/>
        <dbReference type="ChEBI" id="CHEBI:57856"/>
        <dbReference type="ChEBI" id="CHEBI:59789"/>
        <dbReference type="ChEBI" id="CHEBI:74411"/>
        <dbReference type="ChEBI" id="CHEBI:74449"/>
        <dbReference type="EC" id="2.1.1.266"/>
    </reaction>
</comment>
<dbReference type="InterPro" id="IPR029063">
    <property type="entry name" value="SAM-dependent_MTases_sf"/>
</dbReference>
<feature type="binding site" evidence="1">
    <location>
        <position position="162"/>
    </location>
    <ligand>
        <name>S-adenosyl-L-methionine</name>
        <dbReference type="ChEBI" id="CHEBI:59789"/>
    </ligand>
</feature>
<dbReference type="GO" id="GO:0005829">
    <property type="term" value="C:cytosol"/>
    <property type="evidence" value="ECO:0007669"/>
    <property type="project" value="TreeGrafter"/>
</dbReference>
<protein>
    <recommendedName>
        <fullName evidence="1">Ribosomal RNA large subunit methyltransferase J</fullName>
        <ecNumber evidence="1">2.1.1.266</ecNumber>
    </recommendedName>
    <alternativeName>
        <fullName evidence="1">23S rRNA (adenine(2030)-N6)-methyltransferase</fullName>
    </alternativeName>
    <alternativeName>
        <fullName evidence="1">23S rRNA m6A2030 methyltransferase</fullName>
    </alternativeName>
</protein>
<name>A0A1H9FSU3_9GAMM</name>
<proteinExistence type="inferred from homology"/>
<feature type="binding site" evidence="1">
    <location>
        <begin position="142"/>
        <end position="143"/>
    </location>
    <ligand>
        <name>S-adenosyl-L-methionine</name>
        <dbReference type="ChEBI" id="CHEBI:59789"/>
    </ligand>
</feature>
<keyword evidence="1" id="KW-0694">RNA-binding</keyword>
<sequence length="278" mass="31016">MHYQHLFHAGNFADVFKHALLCALLRAMNDKPAAWTYYESHAGAGGYDLGSAAAQRTGEAQQGVARVLAAATPPPALAPYLELLQQCTDARGLAWYPGSPWLAARTARAQDQLVLCEREPAIAAQLRQRLGEDPRIAIHRRDGYELHSLLPPASGRGLVLIDPPFERPDEFDALQTALSRALARFAGGVYAVWYPYKKRFDTERWLRRVRESLKREAANYILETGAPSEGQMHACGMLIVNPPYRFQQEIAPALPWLARYLAHGPQAQARAELWPVKK</sequence>
<comment type="similarity">
    <text evidence="1">Belongs to the RlmJ family.</text>
</comment>
<keyword evidence="1 2" id="KW-0808">Transferase</keyword>
<keyword evidence="1" id="KW-0949">S-adenosyl-L-methionine</keyword>
<dbReference type="SUPFAM" id="SSF53335">
    <property type="entry name" value="S-adenosyl-L-methionine-dependent methyltransferases"/>
    <property type="match status" value="1"/>
</dbReference>
<dbReference type="AlphaFoldDB" id="A0A1H9FSU3"/>
<dbReference type="EMBL" id="FOFS01000006">
    <property type="protein sequence ID" value="SEQ40809.1"/>
    <property type="molecule type" value="Genomic_DNA"/>
</dbReference>
<feature type="binding site" evidence="1">
    <location>
        <position position="117"/>
    </location>
    <ligand>
        <name>S-adenosyl-L-methionine</name>
        <dbReference type="ChEBI" id="CHEBI:59789"/>
    </ligand>
</feature>
<gene>
    <name evidence="1" type="primary">rlmJ</name>
    <name evidence="2" type="ORF">SAMN04488038_10681</name>
</gene>
<dbReference type="Proteomes" id="UP000199233">
    <property type="component" value="Unassembled WGS sequence"/>
</dbReference>
<keyword evidence="1" id="KW-0698">rRNA processing</keyword>
<evidence type="ECO:0000313" key="2">
    <source>
        <dbReference type="EMBL" id="SEQ40809.1"/>
    </source>
</evidence>
<dbReference type="PANTHER" id="PTHR37426:SF1">
    <property type="entry name" value="RIBOSOMAL RNA LARGE SUBUNIT METHYLTRANSFERASE J"/>
    <property type="match status" value="1"/>
</dbReference>
<dbReference type="InterPro" id="IPR007473">
    <property type="entry name" value="RlmJ"/>
</dbReference>
<dbReference type="GO" id="GO:0003723">
    <property type="term" value="F:RNA binding"/>
    <property type="evidence" value="ECO:0007669"/>
    <property type="project" value="UniProtKB-UniRule"/>
</dbReference>
<feature type="binding site" evidence="1">
    <location>
        <position position="18"/>
    </location>
    <ligand>
        <name>S-adenosyl-L-methionine</name>
        <dbReference type="ChEBI" id="CHEBI:59789"/>
    </ligand>
</feature>
<comment type="function">
    <text evidence="1">Specifically methylates the adenine in position 2030 of 23S rRNA.</text>
</comment>
<feature type="binding site" evidence="1">
    <location>
        <position position="99"/>
    </location>
    <ligand>
        <name>S-adenosyl-L-methionine</name>
        <dbReference type="ChEBI" id="CHEBI:59789"/>
    </ligand>
</feature>
<feature type="site" description="Interaction with substrate rRNA" evidence="1">
    <location>
        <position position="3"/>
    </location>
</feature>
<reference evidence="2 3" key="1">
    <citation type="submission" date="2016-10" db="EMBL/GenBank/DDBJ databases">
        <authorList>
            <person name="de Groot N.N."/>
        </authorList>
    </citation>
    <scope>NUCLEOTIDE SEQUENCE [LARGE SCALE GENOMIC DNA]</scope>
    <source>
        <strain evidence="2 3">DSM 25927</strain>
    </source>
</reference>
<feature type="binding site" evidence="1">
    <location>
        <position position="41"/>
    </location>
    <ligand>
        <name>S-adenosyl-L-methionine</name>
        <dbReference type="ChEBI" id="CHEBI:59789"/>
    </ligand>
</feature>
<dbReference type="GO" id="GO:0036307">
    <property type="term" value="F:23S rRNA (adenine(2030)-N(6))-methyltransferase activity"/>
    <property type="evidence" value="ECO:0007669"/>
    <property type="project" value="UniProtKB-UniRule"/>
</dbReference>
<feature type="active site" description="Proton acceptor" evidence="1">
    <location>
        <position position="162"/>
    </location>
</feature>
<keyword evidence="3" id="KW-1185">Reference proteome</keyword>
<evidence type="ECO:0000313" key="3">
    <source>
        <dbReference type="Proteomes" id="UP000199233"/>
    </source>
</evidence>
<dbReference type="STRING" id="489703.SAMN04488038_10681"/>